<gene>
    <name evidence="1" type="ORF">B5P44_p00035</name>
</gene>
<dbReference type="RefSeq" id="WP_155921804.1">
    <property type="nucleotide sequence ID" value="NZ_MF600313.1"/>
</dbReference>
<keyword evidence="1" id="KW-0614">Plasmid</keyword>
<sequence>MVSWKPKNLAARTYRAGDFVELRAEAEQGLTNLYQVRGVRADGALQLDRVSRNGVVTVGAANVAEDVFPARAEILATQARRA</sequence>
<organism evidence="1">
    <name type="scientific">Mycolicibacterium sp. CBMA 213</name>
    <dbReference type="NCBI Taxonomy" id="1968788"/>
    <lineage>
        <taxon>Bacteria</taxon>
        <taxon>Bacillati</taxon>
        <taxon>Actinomycetota</taxon>
        <taxon>Actinomycetes</taxon>
        <taxon>Mycobacteriales</taxon>
        <taxon>Mycobacteriaceae</taxon>
        <taxon>Mycolicibacterium</taxon>
    </lineage>
</organism>
<dbReference type="EMBL" id="MF600313">
    <property type="protein sequence ID" value="AVN58330.1"/>
    <property type="molecule type" value="Genomic_DNA"/>
</dbReference>
<dbReference type="AlphaFoldDB" id="A0A343VR06"/>
<geneLocation type="plasmid" evidence="1">
    <name>pCBMA213_1</name>
</geneLocation>
<name>A0A343VR06_9MYCO</name>
<protein>
    <submittedName>
        <fullName evidence="1">Uncharacterized protein</fullName>
    </submittedName>
</protein>
<reference evidence="1" key="1">
    <citation type="journal article" date="2018" name="Front. Microbiol.">
        <title>Beyond the Limits: tRNA Array Units in Mycobacterium Genomes.</title>
        <authorList>
            <person name="Morgado S.M."/>
            <person name="Vicente A.C."/>
        </authorList>
    </citation>
    <scope>NUCLEOTIDE SEQUENCE</scope>
    <source>
        <strain evidence="1">CBMA 213</strain>
        <plasmid evidence="1">pCBMA213_1</plasmid>
    </source>
</reference>
<accession>A0A343VR06</accession>
<proteinExistence type="predicted"/>
<evidence type="ECO:0000313" key="1">
    <source>
        <dbReference type="EMBL" id="AVN58330.1"/>
    </source>
</evidence>